<dbReference type="Gene3D" id="1.25.40.10">
    <property type="entry name" value="Tetratricopeptide repeat domain"/>
    <property type="match status" value="3"/>
</dbReference>
<keyword evidence="4" id="KW-1185">Reference proteome</keyword>
<dbReference type="PANTHER" id="PTHR12558">
    <property type="entry name" value="CELL DIVISION CYCLE 16,23,27"/>
    <property type="match status" value="1"/>
</dbReference>
<organism evidence="3 4">
    <name type="scientific">Pseudoalteromonas piscicida</name>
    <dbReference type="NCBI Taxonomy" id="43662"/>
    <lineage>
        <taxon>Bacteria</taxon>
        <taxon>Pseudomonadati</taxon>
        <taxon>Pseudomonadota</taxon>
        <taxon>Gammaproteobacteria</taxon>
        <taxon>Alteromonadales</taxon>
        <taxon>Pseudoalteromonadaceae</taxon>
        <taxon>Pseudoalteromonas</taxon>
    </lineage>
</organism>
<dbReference type="SUPFAM" id="SSF48452">
    <property type="entry name" value="TPR-like"/>
    <property type="match status" value="2"/>
</dbReference>
<dbReference type="PROSITE" id="PS50005">
    <property type="entry name" value="TPR"/>
    <property type="match status" value="2"/>
</dbReference>
<dbReference type="InterPro" id="IPR011990">
    <property type="entry name" value="TPR-like_helical_dom_sf"/>
</dbReference>
<evidence type="ECO:0000256" key="2">
    <source>
        <dbReference type="SAM" id="SignalP"/>
    </source>
</evidence>
<accession>A0A2A5JQP3</accession>
<feature type="chain" id="PRO_5012653105" evidence="2">
    <location>
        <begin position="28"/>
        <end position="419"/>
    </location>
</feature>
<gene>
    <name evidence="3" type="ORF">CEX98_10390</name>
</gene>
<dbReference type="Pfam" id="PF13181">
    <property type="entry name" value="TPR_8"/>
    <property type="match status" value="1"/>
</dbReference>
<dbReference type="Proteomes" id="UP000228621">
    <property type="component" value="Unassembled WGS sequence"/>
</dbReference>
<evidence type="ECO:0000256" key="1">
    <source>
        <dbReference type="PROSITE-ProRule" id="PRU00339"/>
    </source>
</evidence>
<dbReference type="PANTHER" id="PTHR12558:SF13">
    <property type="entry name" value="CELL DIVISION CYCLE PROTEIN 27 HOMOLOG"/>
    <property type="match status" value="1"/>
</dbReference>
<feature type="repeat" description="TPR" evidence="1">
    <location>
        <begin position="84"/>
        <end position="117"/>
    </location>
</feature>
<comment type="caution">
    <text evidence="3">The sequence shown here is derived from an EMBL/GenBank/DDBJ whole genome shotgun (WGS) entry which is preliminary data.</text>
</comment>
<keyword evidence="2" id="KW-0732">Signal</keyword>
<dbReference type="EMBL" id="NKHF01000044">
    <property type="protein sequence ID" value="PCK31782.1"/>
    <property type="molecule type" value="Genomic_DNA"/>
</dbReference>
<sequence length="419" mass="47714">MKSLPKFTALALLIALTGGMYSTSAAAAPNYEEIEKRKAAKTKIMGERVGKKVAKAFDLYNEEKVDEAIAMLRELDPSDEFDKATVNRYLGQLYAQKENYAEAIKYTRQAIAPDALNFKDQGDLMKLLGDLLLGTEKYAEGIKAYKAWMDFTGENDPAVYGRIAQGYYELKQYANVIEPADKAIAASEEPNKQYYLMKIGAYFDLKQFKKAVEVGEVMVKIFPEDPQSWTRLGSFYLQTEEYSKGLTIMKVAYDKGYFEKENHYKILGSLYSLVEIPWNAAITYEKAIKDGKVERTKANVNAVASYFHQAKHLDEAAKYYEEAAKFDDDAELYAKVGSLLRQRQRFSEAVVRLNKALELGTKKKGDVYVDLAESYYYQDKFKQAYTAILKAQDDPRTRKYAKSWANLIKDKAQRRGVSL</sequence>
<feature type="signal peptide" evidence="2">
    <location>
        <begin position="1"/>
        <end position="27"/>
    </location>
</feature>
<evidence type="ECO:0000313" key="4">
    <source>
        <dbReference type="Proteomes" id="UP000228621"/>
    </source>
</evidence>
<dbReference type="InterPro" id="IPR019734">
    <property type="entry name" value="TPR_rpt"/>
</dbReference>
<evidence type="ECO:0000313" key="3">
    <source>
        <dbReference type="EMBL" id="PCK31782.1"/>
    </source>
</evidence>
<protein>
    <submittedName>
        <fullName evidence="3">Uncharacterized protein</fullName>
    </submittedName>
</protein>
<proteinExistence type="predicted"/>
<feature type="repeat" description="TPR" evidence="1">
    <location>
        <begin position="330"/>
        <end position="363"/>
    </location>
</feature>
<dbReference type="OrthoDB" id="5592888at2"/>
<name>A0A2A5JQP3_PSEO7</name>
<dbReference type="SMART" id="SM00028">
    <property type="entry name" value="TPR"/>
    <property type="match status" value="5"/>
</dbReference>
<dbReference type="RefSeq" id="WP_099642008.1">
    <property type="nucleotide sequence ID" value="NZ_NKHF01000044.1"/>
</dbReference>
<keyword evidence="1" id="KW-0802">TPR repeat</keyword>
<dbReference type="AlphaFoldDB" id="A0A2A5JQP3"/>
<reference evidence="4" key="1">
    <citation type="journal article" date="2019" name="Genome Announc.">
        <title>Draft Genome Sequence of Pseudoalteromonas piscicida Strain 36Y ROTHPW, an Hypersaline Seawater Isolate from the South Coast of Sonora, Mexico.</title>
        <authorList>
            <person name="Sanchez-Diaz R."/>
            <person name="Molina-Garza Z.J."/>
            <person name="Cruz-Suarez L.E."/>
            <person name="Selvin J."/>
            <person name="Kiran G.S."/>
            <person name="Ibarra-Gamez J.C."/>
            <person name="Gomez-Gil B."/>
            <person name="Galaviz-Silva L."/>
        </authorList>
    </citation>
    <scope>NUCLEOTIDE SEQUENCE [LARGE SCALE GENOMIC DNA]</scope>
    <source>
        <strain evidence="4">36Y_RITHPW</strain>
    </source>
</reference>